<dbReference type="Pfam" id="PF14310">
    <property type="entry name" value="Fn3-like"/>
    <property type="match status" value="1"/>
</dbReference>
<dbReference type="EMBL" id="JABACJ020000002">
    <property type="protein sequence ID" value="MBU3875045.1"/>
    <property type="molecule type" value="Genomic_DNA"/>
</dbReference>
<organism evidence="4 5">
    <name type="scientific">Faecalicatena faecalis</name>
    <dbReference type="NCBI Taxonomy" id="2726362"/>
    <lineage>
        <taxon>Bacteria</taxon>
        <taxon>Bacillati</taxon>
        <taxon>Bacillota</taxon>
        <taxon>Clostridia</taxon>
        <taxon>Lachnospirales</taxon>
        <taxon>Lachnospiraceae</taxon>
        <taxon>Faecalicatena</taxon>
    </lineage>
</organism>
<evidence type="ECO:0000259" key="3">
    <source>
        <dbReference type="SMART" id="SM01217"/>
    </source>
</evidence>
<dbReference type="InterPro" id="IPR002772">
    <property type="entry name" value="Glyco_hydro_3_C"/>
</dbReference>
<keyword evidence="2 4" id="KW-0378">Hydrolase</keyword>
<dbReference type="Proteomes" id="UP000723714">
    <property type="component" value="Unassembled WGS sequence"/>
</dbReference>
<evidence type="ECO:0000313" key="5">
    <source>
        <dbReference type="Proteomes" id="UP000723714"/>
    </source>
</evidence>
<comment type="caution">
    <text evidence="4">The sequence shown here is derived from an EMBL/GenBank/DDBJ whole genome shotgun (WGS) entry which is preliminary data.</text>
</comment>
<dbReference type="RefSeq" id="WP_216239866.1">
    <property type="nucleotide sequence ID" value="NZ_JABACJ020000002.1"/>
</dbReference>
<proteinExistence type="inferred from homology"/>
<feature type="domain" description="Fibronectin type III-like" evidence="3">
    <location>
        <begin position="572"/>
        <end position="642"/>
    </location>
</feature>
<dbReference type="InterPro" id="IPR001764">
    <property type="entry name" value="Glyco_hydro_3_N"/>
</dbReference>
<reference evidence="4 5" key="1">
    <citation type="submission" date="2021-06" db="EMBL/GenBank/DDBJ databases">
        <title>Faecalicatena sp. nov. isolated from porcine feces.</title>
        <authorList>
            <person name="Oh B.S."/>
            <person name="Lee J.H."/>
        </authorList>
    </citation>
    <scope>NUCLEOTIDE SEQUENCE [LARGE SCALE GENOMIC DNA]</scope>
    <source>
        <strain evidence="4 5">AGMB00832</strain>
    </source>
</reference>
<evidence type="ECO:0000256" key="1">
    <source>
        <dbReference type="ARBA" id="ARBA00005336"/>
    </source>
</evidence>
<dbReference type="Pfam" id="PF01915">
    <property type="entry name" value="Glyco_hydro_3_C"/>
    <property type="match status" value="1"/>
</dbReference>
<gene>
    <name evidence="4" type="ORF">HGO97_004360</name>
</gene>
<evidence type="ECO:0000313" key="4">
    <source>
        <dbReference type="EMBL" id="MBU3875045.1"/>
    </source>
</evidence>
<dbReference type="PANTHER" id="PTHR42715">
    <property type="entry name" value="BETA-GLUCOSIDASE"/>
    <property type="match status" value="1"/>
</dbReference>
<comment type="similarity">
    <text evidence="1">Belongs to the glycosyl hydrolase 3 family.</text>
</comment>
<dbReference type="InterPro" id="IPR050288">
    <property type="entry name" value="Cellulose_deg_GH3"/>
</dbReference>
<keyword evidence="5" id="KW-1185">Reference proteome</keyword>
<dbReference type="Pfam" id="PF00933">
    <property type="entry name" value="Glyco_hydro_3"/>
    <property type="match status" value="1"/>
</dbReference>
<dbReference type="PANTHER" id="PTHR42715:SF10">
    <property type="entry name" value="BETA-GLUCOSIDASE"/>
    <property type="match status" value="1"/>
</dbReference>
<protein>
    <submittedName>
        <fullName evidence="4">Glycoside hydrolase family 3 C-terminal domain-containing protein</fullName>
    </submittedName>
</protein>
<name>A0ABS6D0F0_9FIRM</name>
<dbReference type="InterPro" id="IPR026891">
    <property type="entry name" value="Fn3-like"/>
</dbReference>
<dbReference type="GO" id="GO:0016787">
    <property type="term" value="F:hydrolase activity"/>
    <property type="evidence" value="ECO:0007669"/>
    <property type="project" value="UniProtKB-KW"/>
</dbReference>
<accession>A0ABS6D0F0</accession>
<evidence type="ECO:0000256" key="2">
    <source>
        <dbReference type="ARBA" id="ARBA00022801"/>
    </source>
</evidence>
<dbReference type="SMART" id="SM01217">
    <property type="entry name" value="Fn3_like"/>
    <property type="match status" value="1"/>
</dbReference>
<sequence>MTLEEKAGLCSGADFWHTKGIERLGIPSVMVSDGPHGLRKQEGETDHLGVNESIKAVCFPAACAVASSFDTDLIEKMGETLGEECQAEDVSVLLGPGVNIKRSPLCGRNFEYFSEDPYLAGKMAAAYIRGVQSKGVGTSIKHFAANNQEYNRMSCSSEVSRRTLREIYLPAFEEAVKAARPKTVMCSYNKINGVYSSENRKLLRDILRDEWGFEGYVMTDWGAVNDRVKGLAAGLELEMPSSGGMNDAKIVKAVQDGTLDEQLLDRAVERFLRVVFDYVDHRNPDAVFDREADHKKAVDIEAECAVLLQNNGLLPLKQGKKIAYIGAYAEKPRYQGGGSSHINASRVTSAWEAAQKKDRNVTYAQGFPFDGDVKDDQKFAEAIELAKSSDVAVIFAGLPDSFESEGFDRKNMKMPDCQNALIEEIARVQPNIVVVLHNGSPVEVPWADKVSAILEMYLGGQGVGEACDRLLYGEANPSGHLAETFPYRLEDNPSYLYFLGDGKKVHYGEGVYVGYRYYDKKKIPVRWAFGHGLSYTSFAFENLRASAEEMDDEGTIEVSIDVRNKGERAGKEVVQLYVSDRNGTFGRPDKELKGFAKVPLEQGERKTVTFKLCARDLSYYHEALGDWYAPSGSYEISIGPSSDCLEAKTTITFRTKKLLPFTVDGTTTLGELLADPRTAAVIQQMMAEAQKAMAANTPNEEAADSGDMMSAEAIQAMMQAMPLKSIVSFGMMNGEQMEGLITVLNQTIGAV</sequence>